<dbReference type="EMBL" id="QOVF01000005">
    <property type="protein sequence ID" value="KAA0693202.1"/>
    <property type="molecule type" value="Genomic_DNA"/>
</dbReference>
<dbReference type="OrthoDB" id="9775421at2"/>
<evidence type="ECO:0000313" key="7">
    <source>
        <dbReference type="EMBL" id="KAA0693202.1"/>
    </source>
</evidence>
<dbReference type="PANTHER" id="PTHR30566:SF27">
    <property type="entry name" value="MECHANOSENSITIVE ION CHANNEL PROTEIN"/>
    <property type="match status" value="1"/>
</dbReference>
<feature type="transmembrane region" description="Helical" evidence="5">
    <location>
        <begin position="83"/>
        <end position="110"/>
    </location>
</feature>
<dbReference type="PANTHER" id="PTHR30566">
    <property type="entry name" value="YNAI-RELATED MECHANOSENSITIVE ION CHANNEL"/>
    <property type="match status" value="1"/>
</dbReference>
<dbReference type="InterPro" id="IPR010920">
    <property type="entry name" value="LSM_dom_sf"/>
</dbReference>
<feature type="domain" description="Mechanosensitive ion channel MscS" evidence="6">
    <location>
        <begin position="105"/>
        <end position="173"/>
    </location>
</feature>
<dbReference type="Gene3D" id="2.30.30.60">
    <property type="match status" value="1"/>
</dbReference>
<accession>A0A7V7GRV2</accession>
<dbReference type="Proteomes" id="UP000463138">
    <property type="component" value="Unassembled WGS sequence"/>
</dbReference>
<comment type="subcellular location">
    <subcellularLocation>
        <location evidence="1">Membrane</location>
    </subcellularLocation>
</comment>
<feature type="transmembrane region" description="Helical" evidence="5">
    <location>
        <begin position="20"/>
        <end position="39"/>
    </location>
</feature>
<dbReference type="InterPro" id="IPR023408">
    <property type="entry name" value="MscS_beta-dom_sf"/>
</dbReference>
<dbReference type="RefSeq" id="WP_149333471.1">
    <property type="nucleotide sequence ID" value="NZ_QOVF01000005.1"/>
</dbReference>
<evidence type="ECO:0000259" key="6">
    <source>
        <dbReference type="Pfam" id="PF00924"/>
    </source>
</evidence>
<keyword evidence="4 5" id="KW-0472">Membrane</keyword>
<dbReference type="GO" id="GO:0016020">
    <property type="term" value="C:membrane"/>
    <property type="evidence" value="ECO:0007669"/>
    <property type="project" value="UniProtKB-SubCell"/>
</dbReference>
<dbReference type="GO" id="GO:0008381">
    <property type="term" value="F:mechanosensitive monoatomic ion channel activity"/>
    <property type="evidence" value="ECO:0007669"/>
    <property type="project" value="UniProtKB-ARBA"/>
</dbReference>
<dbReference type="InterPro" id="IPR006685">
    <property type="entry name" value="MscS_channel_2nd"/>
</dbReference>
<dbReference type="AlphaFoldDB" id="A0A7V7GRV2"/>
<dbReference type="SUPFAM" id="SSF50182">
    <property type="entry name" value="Sm-like ribonucleoproteins"/>
    <property type="match status" value="1"/>
</dbReference>
<keyword evidence="8" id="KW-1185">Reference proteome</keyword>
<name>A0A7V7GRV2_9GAMM</name>
<evidence type="ECO:0000256" key="3">
    <source>
        <dbReference type="ARBA" id="ARBA00022989"/>
    </source>
</evidence>
<evidence type="ECO:0000313" key="8">
    <source>
        <dbReference type="Proteomes" id="UP000463138"/>
    </source>
</evidence>
<proteinExistence type="predicted"/>
<feature type="transmembrane region" description="Helical" evidence="5">
    <location>
        <begin position="60"/>
        <end position="77"/>
    </location>
</feature>
<protein>
    <recommendedName>
        <fullName evidence="6">Mechanosensitive ion channel MscS domain-containing protein</fullName>
    </recommendedName>
</protein>
<evidence type="ECO:0000256" key="1">
    <source>
        <dbReference type="ARBA" id="ARBA00004370"/>
    </source>
</evidence>
<reference evidence="7 8" key="1">
    <citation type="submission" date="2018-07" db="EMBL/GenBank/DDBJ databases">
        <title>Pseudomonas laoshanensis sp. nov., isolated from soil.</title>
        <authorList>
            <person name="Sun J."/>
            <person name="Yu L."/>
            <person name="Wang M."/>
            <person name="Zhang C."/>
        </authorList>
    </citation>
    <scope>NUCLEOTIDE SEQUENCE [LARGE SCALE GENOMIC DNA]</scope>
    <source>
        <strain evidence="7 8">Y22</strain>
    </source>
</reference>
<dbReference type="Pfam" id="PF00924">
    <property type="entry name" value="MS_channel_2nd"/>
    <property type="match status" value="1"/>
</dbReference>
<evidence type="ECO:0000256" key="4">
    <source>
        <dbReference type="ARBA" id="ARBA00023136"/>
    </source>
</evidence>
<keyword evidence="3 5" id="KW-1133">Transmembrane helix</keyword>
<sequence>MYEWLDTLPASVVISDSVVRLLLSTAILMVVTLVLRALVSRLIRQKVNSVELRRKWLINSRNGFLLLMLLGLVMIWGEELRTLALSIVAIAVAFVVATKELILCVIGSIIKTGSRSFNLGDRIQVKDFRGDVIDQSLLTTTILEVGPGKHVHQRSGRVVVIPNALFVSEPVINESFTHEYDFHVFTVPFKRRDDWRAAQAAFLESANRHCAPYLEAVRQYMTRIGRNRGLETPSVNPRVTIQTPVSDEIHLVIRFPTKAGQRGYMEQTILTEVFANNDFLAAHPEPAAEVPAPTETSLS</sequence>
<evidence type="ECO:0000256" key="5">
    <source>
        <dbReference type="SAM" id="Phobius"/>
    </source>
</evidence>
<organism evidence="7 8">
    <name type="scientific">Halopseudomonas laoshanensis</name>
    <dbReference type="NCBI Taxonomy" id="2268758"/>
    <lineage>
        <taxon>Bacteria</taxon>
        <taxon>Pseudomonadati</taxon>
        <taxon>Pseudomonadota</taxon>
        <taxon>Gammaproteobacteria</taxon>
        <taxon>Pseudomonadales</taxon>
        <taxon>Pseudomonadaceae</taxon>
        <taxon>Halopseudomonas</taxon>
    </lineage>
</organism>
<keyword evidence="2 5" id="KW-0812">Transmembrane</keyword>
<gene>
    <name evidence="7" type="ORF">DT594_15100</name>
</gene>
<evidence type="ECO:0000256" key="2">
    <source>
        <dbReference type="ARBA" id="ARBA00022692"/>
    </source>
</evidence>
<comment type="caution">
    <text evidence="7">The sequence shown here is derived from an EMBL/GenBank/DDBJ whole genome shotgun (WGS) entry which is preliminary data.</text>
</comment>